<keyword evidence="2" id="KW-0813">Transport</keyword>
<dbReference type="GO" id="GO:0008076">
    <property type="term" value="C:voltage-gated potassium channel complex"/>
    <property type="evidence" value="ECO:0007669"/>
    <property type="project" value="TreeGrafter"/>
</dbReference>
<evidence type="ECO:0000256" key="12">
    <source>
        <dbReference type="ARBA" id="ARBA00034430"/>
    </source>
</evidence>
<keyword evidence="11" id="KW-0407">Ion channel</keyword>
<accession>A0A8C4QBA0</accession>
<dbReference type="PANTHER" id="PTHR47735:SF9">
    <property type="entry name" value="POTASSIUM VOLTAGE-GATED CHANNEL SUBFAMILY KQT MEMBER 4-LIKE ISOFORM X1"/>
    <property type="match status" value="1"/>
</dbReference>
<comment type="catalytic activity">
    <reaction evidence="12">
        <text>K(+)(in) = K(+)(out)</text>
        <dbReference type="Rhea" id="RHEA:29463"/>
        <dbReference type="ChEBI" id="CHEBI:29103"/>
    </reaction>
</comment>
<protein>
    <recommendedName>
        <fullName evidence="14">Ion transport domain-containing protein</fullName>
    </recommendedName>
</protein>
<evidence type="ECO:0000256" key="9">
    <source>
        <dbReference type="ARBA" id="ARBA00023065"/>
    </source>
</evidence>
<feature type="transmembrane region" description="Helical" evidence="13">
    <location>
        <begin position="160"/>
        <end position="179"/>
    </location>
</feature>
<evidence type="ECO:0000256" key="3">
    <source>
        <dbReference type="ARBA" id="ARBA00022475"/>
    </source>
</evidence>
<feature type="transmembrane region" description="Helical" evidence="13">
    <location>
        <begin position="220"/>
        <end position="245"/>
    </location>
</feature>
<evidence type="ECO:0000256" key="2">
    <source>
        <dbReference type="ARBA" id="ARBA00022448"/>
    </source>
</evidence>
<organism evidence="15 16">
    <name type="scientific">Eptatretus burgeri</name>
    <name type="common">Inshore hagfish</name>
    <dbReference type="NCBI Taxonomy" id="7764"/>
    <lineage>
        <taxon>Eukaryota</taxon>
        <taxon>Metazoa</taxon>
        <taxon>Chordata</taxon>
        <taxon>Craniata</taxon>
        <taxon>Vertebrata</taxon>
        <taxon>Cyclostomata</taxon>
        <taxon>Myxini</taxon>
        <taxon>Myxiniformes</taxon>
        <taxon>Myxinidae</taxon>
        <taxon>Eptatretinae</taxon>
        <taxon>Eptatretus</taxon>
    </lineage>
</organism>
<dbReference type="SUPFAM" id="SSF81324">
    <property type="entry name" value="Voltage-gated potassium channels"/>
    <property type="match status" value="1"/>
</dbReference>
<feature type="transmembrane region" description="Helical" evidence="13">
    <location>
        <begin position="55"/>
        <end position="78"/>
    </location>
</feature>
<dbReference type="PRINTS" id="PR01459">
    <property type="entry name" value="KCNQCHANNEL"/>
</dbReference>
<dbReference type="FunFam" id="1.10.287.70:FF:000016">
    <property type="entry name" value="Putative potassium voltage-gated channel subfamily KQT member 2"/>
    <property type="match status" value="1"/>
</dbReference>
<keyword evidence="9" id="KW-0406">Ion transport</keyword>
<keyword evidence="7" id="KW-0630">Potassium</keyword>
<dbReference type="GO" id="GO:0005249">
    <property type="term" value="F:voltage-gated potassium channel activity"/>
    <property type="evidence" value="ECO:0007669"/>
    <property type="project" value="InterPro"/>
</dbReference>
<keyword evidence="6" id="KW-0851">Voltage-gated channel</keyword>
<feature type="transmembrane region" description="Helical" evidence="13">
    <location>
        <begin position="191"/>
        <end position="208"/>
    </location>
</feature>
<dbReference type="GeneTree" id="ENSGT00940000159209"/>
<reference evidence="15" key="2">
    <citation type="submission" date="2025-09" db="UniProtKB">
        <authorList>
            <consortium name="Ensembl"/>
        </authorList>
    </citation>
    <scope>IDENTIFICATION</scope>
</reference>
<dbReference type="PRINTS" id="PR00169">
    <property type="entry name" value="KCHANNEL"/>
</dbReference>
<keyword evidence="3" id="KW-1003">Cell membrane</keyword>
<dbReference type="AlphaFoldDB" id="A0A8C4QBA0"/>
<reference evidence="15" key="1">
    <citation type="submission" date="2025-08" db="UniProtKB">
        <authorList>
            <consortium name="Ensembl"/>
        </authorList>
    </citation>
    <scope>IDENTIFICATION</scope>
</reference>
<evidence type="ECO:0000313" key="15">
    <source>
        <dbReference type="Ensembl" id="ENSEBUP00000012879.1"/>
    </source>
</evidence>
<evidence type="ECO:0000256" key="4">
    <source>
        <dbReference type="ARBA" id="ARBA00022538"/>
    </source>
</evidence>
<evidence type="ECO:0000256" key="11">
    <source>
        <dbReference type="ARBA" id="ARBA00023303"/>
    </source>
</evidence>
<feature type="transmembrane region" description="Helical" evidence="13">
    <location>
        <begin position="21"/>
        <end position="43"/>
    </location>
</feature>
<dbReference type="Gene3D" id="1.10.287.70">
    <property type="match status" value="1"/>
</dbReference>
<evidence type="ECO:0000256" key="13">
    <source>
        <dbReference type="SAM" id="Phobius"/>
    </source>
</evidence>
<comment type="subcellular location">
    <subcellularLocation>
        <location evidence="1">Cell membrane</location>
        <topology evidence="1">Multi-pass membrane protein</topology>
    </subcellularLocation>
</comment>
<evidence type="ECO:0000256" key="7">
    <source>
        <dbReference type="ARBA" id="ARBA00022958"/>
    </source>
</evidence>
<keyword evidence="4" id="KW-0633">Potassium transport</keyword>
<sequence>MPWKPRSRRLLQSPAMKLSLWAYHFLIAGRFIMVLSCLVLSVFSNTEGYQEKAEHSLLIMEGIMMVLFGIEYFVRIWASGCCCRYRGWQGRLRYIRKPFVIIDSLVLASSLAIVAAGTQGNIAASALRSLRFLQVLPMDRRGGTWKLLGSVVYAHSKELITAWYIGFLALIFSSFLVYLAEKDTNKEFSTFSDALWWAMITLTTIGYGDKYPVTGKGKLLAAAFALVGISFFSLPAGILGSGFALKVQEQHRQKHFEKRRSPAASLIQKTIFLHPQQLSCPFQPALHQSFHQAHLHTELLPKLVHPPPFHPHHSPILLTKLFSQTRSLCCCCSVRCKDE</sequence>
<keyword evidence="16" id="KW-1185">Reference proteome</keyword>
<dbReference type="Gene3D" id="6.10.140.1910">
    <property type="match status" value="1"/>
</dbReference>
<evidence type="ECO:0000256" key="6">
    <source>
        <dbReference type="ARBA" id="ARBA00022882"/>
    </source>
</evidence>
<dbReference type="Pfam" id="PF00520">
    <property type="entry name" value="Ion_trans"/>
    <property type="match status" value="1"/>
</dbReference>
<evidence type="ECO:0000256" key="10">
    <source>
        <dbReference type="ARBA" id="ARBA00023136"/>
    </source>
</evidence>
<keyword evidence="10 13" id="KW-0472">Membrane</keyword>
<dbReference type="InterPro" id="IPR005821">
    <property type="entry name" value="Ion_trans_dom"/>
</dbReference>
<feature type="transmembrane region" description="Helical" evidence="13">
    <location>
        <begin position="99"/>
        <end position="118"/>
    </location>
</feature>
<evidence type="ECO:0000313" key="16">
    <source>
        <dbReference type="Proteomes" id="UP000694388"/>
    </source>
</evidence>
<keyword evidence="8 13" id="KW-1133">Transmembrane helix</keyword>
<keyword evidence="5 13" id="KW-0812">Transmembrane</keyword>
<evidence type="ECO:0000256" key="5">
    <source>
        <dbReference type="ARBA" id="ARBA00022692"/>
    </source>
</evidence>
<dbReference type="Ensembl" id="ENSEBUT00000013455.1">
    <property type="protein sequence ID" value="ENSEBUP00000012879.1"/>
    <property type="gene ID" value="ENSEBUG00000008162.1"/>
</dbReference>
<evidence type="ECO:0000256" key="8">
    <source>
        <dbReference type="ARBA" id="ARBA00022989"/>
    </source>
</evidence>
<proteinExistence type="predicted"/>
<name>A0A8C4QBA0_EPTBU</name>
<evidence type="ECO:0000259" key="14">
    <source>
        <dbReference type="Pfam" id="PF00520"/>
    </source>
</evidence>
<evidence type="ECO:0000256" key="1">
    <source>
        <dbReference type="ARBA" id="ARBA00004651"/>
    </source>
</evidence>
<dbReference type="InterPro" id="IPR003937">
    <property type="entry name" value="K_chnl_volt-dep_KCNQ"/>
</dbReference>
<feature type="domain" description="Ion transport" evidence="14">
    <location>
        <begin position="30"/>
        <end position="249"/>
    </location>
</feature>
<dbReference type="Proteomes" id="UP000694388">
    <property type="component" value="Unplaced"/>
</dbReference>
<dbReference type="PANTHER" id="PTHR47735">
    <property type="entry name" value="POTASSIUM VOLTAGE-GATED CHANNEL SUBFAMILY KQT MEMBER 4"/>
    <property type="match status" value="1"/>
</dbReference>